<accession>A0A537JX78</accession>
<reference evidence="2 3" key="1">
    <citation type="journal article" date="2019" name="Nat. Microbiol.">
        <title>Mediterranean grassland soil C-N compound turnover is dependent on rainfall and depth, and is mediated by genomically divergent microorganisms.</title>
        <authorList>
            <person name="Diamond S."/>
            <person name="Andeer P.F."/>
            <person name="Li Z."/>
            <person name="Crits-Christoph A."/>
            <person name="Burstein D."/>
            <person name="Anantharaman K."/>
            <person name="Lane K.R."/>
            <person name="Thomas B.C."/>
            <person name="Pan C."/>
            <person name="Northen T.R."/>
            <person name="Banfield J.F."/>
        </authorList>
    </citation>
    <scope>NUCLEOTIDE SEQUENCE [LARGE SCALE GENOMIC DNA]</scope>
    <source>
        <strain evidence="2">NP_3</strain>
    </source>
</reference>
<dbReference type="Gene3D" id="3.90.550.10">
    <property type="entry name" value="Spore Coat Polysaccharide Biosynthesis Protein SpsA, Chain A"/>
    <property type="match status" value="2"/>
</dbReference>
<dbReference type="SUPFAM" id="SSF53448">
    <property type="entry name" value="Nucleotide-diphospho-sugar transferases"/>
    <property type="match status" value="2"/>
</dbReference>
<dbReference type="EMBL" id="VBAK01000150">
    <property type="protein sequence ID" value="TMI87882.1"/>
    <property type="molecule type" value="Genomic_DNA"/>
</dbReference>
<dbReference type="AlphaFoldDB" id="A0A537JX78"/>
<evidence type="ECO:0000313" key="3">
    <source>
        <dbReference type="Proteomes" id="UP000318509"/>
    </source>
</evidence>
<sequence length="587" mass="65632">MIRELRRPLARWRLIWTREGRLAFVRHLLGPLLAVGYRTWIARNEPAGADLARQRVDARAMPYRPVFTVVIPAEDAPPALLDASIRSAVDQSYDRWELRVAARPPRSAEVERLAAAWVEKDARVHIDGAGASPIPFGGAGEFVARLAAGDTLAPNALFEAARLLNEHRGAEIIYFDEDALSADGRTRSSPFFKPGWSPEMLLSVNYLAHALIKRTLLEDIGLDVARAGPWDLALRCSERTREIRRIARVLYHSRAGAPPAPPGPEDLRALEAHCRRQGIAGARAAVVPPGVVRLTWPAGDRHVSIIIPNKDREPFLRRCLTSLLRHTGYPRFEILIVDTGSTDEATRRYYADLARDGRIRILEHPGPFNFSAANNAGAREATGDLLLFLNNDTEALNQDWLEEMVRWADRREIGAVGAKLLYPDGTIQHAGIVVGLRGLAHHIYRQAGETRVDLFGSVDWYRDYLAVTGACLMMRRQVFDEVGGFDERYRIAYSDIEMCLRIHGRGYRIVYTPFARLRHDEGATRGGVYPPSDTRRALAHMGGLVASGDPYFHPGLSHESLLPALPRRGDRPRDVLFKRHLARTSAT</sequence>
<dbReference type="CDD" id="cd04186">
    <property type="entry name" value="GT_2_like_c"/>
    <property type="match status" value="1"/>
</dbReference>
<dbReference type="Pfam" id="PF00535">
    <property type="entry name" value="Glycos_transf_2"/>
    <property type="match status" value="1"/>
</dbReference>
<dbReference type="PANTHER" id="PTHR43179:SF7">
    <property type="entry name" value="RHAMNOSYLTRANSFERASE WBBL"/>
    <property type="match status" value="1"/>
</dbReference>
<dbReference type="GO" id="GO:0016740">
    <property type="term" value="F:transferase activity"/>
    <property type="evidence" value="ECO:0007669"/>
    <property type="project" value="UniProtKB-KW"/>
</dbReference>
<dbReference type="Proteomes" id="UP000318509">
    <property type="component" value="Unassembled WGS sequence"/>
</dbReference>
<dbReference type="InterPro" id="IPR001173">
    <property type="entry name" value="Glyco_trans_2-like"/>
</dbReference>
<organism evidence="2 3">
    <name type="scientific">Candidatus Segetimicrobium genomatis</name>
    <dbReference type="NCBI Taxonomy" id="2569760"/>
    <lineage>
        <taxon>Bacteria</taxon>
        <taxon>Bacillati</taxon>
        <taxon>Candidatus Sysuimicrobiota</taxon>
        <taxon>Candidatus Sysuimicrobiia</taxon>
        <taxon>Candidatus Sysuimicrobiales</taxon>
        <taxon>Candidatus Segetimicrobiaceae</taxon>
        <taxon>Candidatus Segetimicrobium</taxon>
    </lineage>
</organism>
<keyword evidence="2" id="KW-0808">Transferase</keyword>
<proteinExistence type="predicted"/>
<evidence type="ECO:0000313" key="2">
    <source>
        <dbReference type="EMBL" id="TMI87882.1"/>
    </source>
</evidence>
<name>A0A537JX78_9BACT</name>
<feature type="domain" description="Glycosyltransferase 2-like" evidence="1">
    <location>
        <begin position="304"/>
        <end position="426"/>
    </location>
</feature>
<dbReference type="PANTHER" id="PTHR43179">
    <property type="entry name" value="RHAMNOSYLTRANSFERASE WBBL"/>
    <property type="match status" value="1"/>
</dbReference>
<comment type="caution">
    <text evidence="2">The sequence shown here is derived from an EMBL/GenBank/DDBJ whole genome shotgun (WGS) entry which is preliminary data.</text>
</comment>
<gene>
    <name evidence="2" type="ORF">E6H00_14425</name>
</gene>
<evidence type="ECO:0000259" key="1">
    <source>
        <dbReference type="Pfam" id="PF00535"/>
    </source>
</evidence>
<dbReference type="InterPro" id="IPR029044">
    <property type="entry name" value="Nucleotide-diphossugar_trans"/>
</dbReference>
<protein>
    <submittedName>
        <fullName evidence="2">Glycosyltransferase</fullName>
    </submittedName>
</protein>